<name>A0ABY3DZP7_9CORY</name>
<protein>
    <submittedName>
        <fullName evidence="2">CRISPR system precrRNA processing endoribonuclease RAMP protein Cas6</fullName>
    </submittedName>
</protein>
<evidence type="ECO:0000313" key="2">
    <source>
        <dbReference type="EMBL" id="TSJ72805.1"/>
    </source>
</evidence>
<feature type="domain" description="CRISPR-associated protein Cas6 C-terminal" evidence="1">
    <location>
        <begin position="117"/>
        <end position="233"/>
    </location>
</feature>
<sequence>MIVNAWDLLLGNVDARSVKLAHVHAAVSRLLDQQHWQRAKPWSIGMLQEEQPGVASLRVTTIGDEATDRFLEQAFPGQTLQIGKQQAQVLFEPARIFSKSEEDLRAITPWRRITVVFRTPTTFRTGSKTTPLADPARLLNSMTHRWADVFGSPLLPKETFTAEKQNILANSRVTDIDGRNRVFTLGKKVTVSGFEGTMTYEFDAILAAQTFSSLFGLALLTGLGSYTTRGLGVIDLDAEK</sequence>
<dbReference type="Proteomes" id="UP000320747">
    <property type="component" value="Unassembled WGS sequence"/>
</dbReference>
<evidence type="ECO:0000259" key="1">
    <source>
        <dbReference type="Pfam" id="PF10040"/>
    </source>
</evidence>
<dbReference type="CDD" id="cd21141">
    <property type="entry name" value="Cas6_III-like"/>
    <property type="match status" value="1"/>
</dbReference>
<evidence type="ECO:0000313" key="3">
    <source>
        <dbReference type="Proteomes" id="UP000320747"/>
    </source>
</evidence>
<organism evidence="2 3">
    <name type="scientific">Corynebacterium godavarianum</name>
    <dbReference type="NCBI Taxonomy" id="2054421"/>
    <lineage>
        <taxon>Bacteria</taxon>
        <taxon>Bacillati</taxon>
        <taxon>Actinomycetota</taxon>
        <taxon>Actinomycetes</taxon>
        <taxon>Mycobacteriales</taxon>
        <taxon>Corynebacteriaceae</taxon>
        <taxon>Corynebacterium</taxon>
    </lineage>
</organism>
<dbReference type="Pfam" id="PF10040">
    <property type="entry name" value="CRISPR_Cas6"/>
    <property type="match status" value="1"/>
</dbReference>
<accession>A0ABY3DZP7</accession>
<proteinExistence type="predicted"/>
<keyword evidence="3" id="KW-1185">Reference proteome</keyword>
<gene>
    <name evidence="2" type="ORF">FPH17_09155</name>
</gene>
<comment type="caution">
    <text evidence="2">The sequence shown here is derived from an EMBL/GenBank/DDBJ whole genome shotgun (WGS) entry which is preliminary data.</text>
</comment>
<dbReference type="InterPro" id="IPR019267">
    <property type="entry name" value="CRISPR-assoc_Cas6_C"/>
</dbReference>
<dbReference type="Gene3D" id="3.30.70.1900">
    <property type="match status" value="1"/>
</dbReference>
<reference evidence="2 3" key="1">
    <citation type="submission" date="2019-07" db="EMBL/GenBank/DDBJ databases">
        <title>Draft genome of Corynebacterium godavarianum and other related strains.</title>
        <authorList>
            <person name="Bernier A.-M."/>
            <person name="Bernard K."/>
        </authorList>
    </citation>
    <scope>NUCLEOTIDE SEQUENCE [LARGE SCALE GENOMIC DNA]</scope>
    <source>
        <strain evidence="2 3">LMG 29598</strain>
    </source>
</reference>
<dbReference type="RefSeq" id="WP_154880073.1">
    <property type="nucleotide sequence ID" value="NZ_JAADJX010000001.1"/>
</dbReference>
<dbReference type="EMBL" id="VMHH01000008">
    <property type="protein sequence ID" value="TSJ72805.1"/>
    <property type="molecule type" value="Genomic_DNA"/>
</dbReference>